<feature type="transmembrane region" description="Helical" evidence="1">
    <location>
        <begin position="17"/>
        <end position="39"/>
    </location>
</feature>
<evidence type="ECO:0000313" key="2">
    <source>
        <dbReference type="EMBL" id="NIJ56277.1"/>
    </source>
</evidence>
<name>A0ABX0UU28_9HYPH</name>
<dbReference type="EMBL" id="JAASQI010000001">
    <property type="protein sequence ID" value="NIJ56277.1"/>
    <property type="molecule type" value="Genomic_DNA"/>
</dbReference>
<gene>
    <name evidence="2" type="ORF">FHS82_000090</name>
</gene>
<accession>A0ABX0UU28</accession>
<keyword evidence="3" id="KW-1185">Reference proteome</keyword>
<reference evidence="2 3" key="1">
    <citation type="submission" date="2020-03" db="EMBL/GenBank/DDBJ databases">
        <title>Genomic Encyclopedia of Type Strains, Phase IV (KMG-IV): sequencing the most valuable type-strain genomes for metagenomic binning, comparative biology and taxonomic classification.</title>
        <authorList>
            <person name="Goeker M."/>
        </authorList>
    </citation>
    <scope>NUCLEOTIDE SEQUENCE [LARGE SCALE GENOMIC DNA]</scope>
    <source>
        <strain evidence="2 3">DSM 103870</strain>
    </source>
</reference>
<dbReference type="Proteomes" id="UP001429580">
    <property type="component" value="Unassembled WGS sequence"/>
</dbReference>
<keyword evidence="1" id="KW-1133">Transmembrane helix</keyword>
<evidence type="ECO:0000313" key="3">
    <source>
        <dbReference type="Proteomes" id="UP001429580"/>
    </source>
</evidence>
<proteinExistence type="predicted"/>
<evidence type="ECO:0000256" key="1">
    <source>
        <dbReference type="SAM" id="Phobius"/>
    </source>
</evidence>
<sequence>MAENNAQGGGVGTEVPFSLFVGGVAIALVLIALVAIVNVG</sequence>
<keyword evidence="1" id="KW-0472">Membrane</keyword>
<comment type="caution">
    <text evidence="2">The sequence shown here is derived from an EMBL/GenBank/DDBJ whole genome shotgun (WGS) entry which is preliminary data.</text>
</comment>
<organism evidence="2 3">
    <name type="scientific">Pseudochelatococcus lubricantis</name>
    <dbReference type="NCBI Taxonomy" id="1538102"/>
    <lineage>
        <taxon>Bacteria</taxon>
        <taxon>Pseudomonadati</taxon>
        <taxon>Pseudomonadota</taxon>
        <taxon>Alphaproteobacteria</taxon>
        <taxon>Hyphomicrobiales</taxon>
        <taxon>Chelatococcaceae</taxon>
        <taxon>Pseudochelatococcus</taxon>
    </lineage>
</organism>
<protein>
    <submittedName>
        <fullName evidence="2">Uncharacterized protein</fullName>
    </submittedName>
</protein>
<dbReference type="RefSeq" id="WP_281351042.1">
    <property type="nucleotide sequence ID" value="NZ_JAASQI010000001.1"/>
</dbReference>
<keyword evidence="1" id="KW-0812">Transmembrane</keyword>